<gene>
    <name evidence="5" type="ORF">FC15_GL001458</name>
</gene>
<dbReference type="PATRIC" id="fig|1423735.3.peg.1506"/>
<name>A0A0R1VXS5_9LACO</name>
<dbReference type="Pfam" id="PF02311">
    <property type="entry name" value="AraC_binding"/>
    <property type="match status" value="1"/>
</dbReference>
<organism evidence="5 6">
    <name type="scientific">Lapidilactobacillus concavus DSM 17758</name>
    <dbReference type="NCBI Taxonomy" id="1423735"/>
    <lineage>
        <taxon>Bacteria</taxon>
        <taxon>Bacillati</taxon>
        <taxon>Bacillota</taxon>
        <taxon>Bacilli</taxon>
        <taxon>Lactobacillales</taxon>
        <taxon>Lactobacillaceae</taxon>
        <taxon>Lapidilactobacillus</taxon>
    </lineage>
</organism>
<dbReference type="GO" id="GO:0043565">
    <property type="term" value="F:sequence-specific DNA binding"/>
    <property type="evidence" value="ECO:0007669"/>
    <property type="project" value="InterPro"/>
</dbReference>
<dbReference type="SUPFAM" id="SSF51215">
    <property type="entry name" value="Regulatory protein AraC"/>
    <property type="match status" value="1"/>
</dbReference>
<dbReference type="SUPFAM" id="SSF46689">
    <property type="entry name" value="Homeodomain-like"/>
    <property type="match status" value="2"/>
</dbReference>
<dbReference type="InterPro" id="IPR009057">
    <property type="entry name" value="Homeodomain-like_sf"/>
</dbReference>
<evidence type="ECO:0000259" key="4">
    <source>
        <dbReference type="PROSITE" id="PS01124"/>
    </source>
</evidence>
<evidence type="ECO:0000256" key="1">
    <source>
        <dbReference type="ARBA" id="ARBA00023015"/>
    </source>
</evidence>
<accession>A0A0R1VXS5</accession>
<evidence type="ECO:0000313" key="5">
    <source>
        <dbReference type="EMBL" id="KRM10481.1"/>
    </source>
</evidence>
<dbReference type="Proteomes" id="UP000051315">
    <property type="component" value="Unassembled WGS sequence"/>
</dbReference>
<dbReference type="EMBL" id="AZFX01000038">
    <property type="protein sequence ID" value="KRM10481.1"/>
    <property type="molecule type" value="Genomic_DNA"/>
</dbReference>
<comment type="caution">
    <text evidence="5">The sequence shown here is derived from an EMBL/GenBank/DDBJ whole genome shotgun (WGS) entry which is preliminary data.</text>
</comment>
<feature type="domain" description="HTH araC/xylS-type" evidence="4">
    <location>
        <begin position="162"/>
        <end position="261"/>
    </location>
</feature>
<dbReference type="Gene3D" id="1.10.10.60">
    <property type="entry name" value="Homeodomain-like"/>
    <property type="match status" value="2"/>
</dbReference>
<reference evidence="5 6" key="1">
    <citation type="journal article" date="2015" name="Genome Announc.">
        <title>Expanding the biotechnology potential of lactobacilli through comparative genomics of 213 strains and associated genera.</title>
        <authorList>
            <person name="Sun Z."/>
            <person name="Harris H.M."/>
            <person name="McCann A."/>
            <person name="Guo C."/>
            <person name="Argimon S."/>
            <person name="Zhang W."/>
            <person name="Yang X."/>
            <person name="Jeffery I.B."/>
            <person name="Cooney J.C."/>
            <person name="Kagawa T.F."/>
            <person name="Liu W."/>
            <person name="Song Y."/>
            <person name="Salvetti E."/>
            <person name="Wrobel A."/>
            <person name="Rasinkangas P."/>
            <person name="Parkhill J."/>
            <person name="Rea M.C."/>
            <person name="O'Sullivan O."/>
            <person name="Ritari J."/>
            <person name="Douillard F.P."/>
            <person name="Paul Ross R."/>
            <person name="Yang R."/>
            <person name="Briner A.E."/>
            <person name="Felis G.E."/>
            <person name="de Vos W.M."/>
            <person name="Barrangou R."/>
            <person name="Klaenhammer T.R."/>
            <person name="Caufield P.W."/>
            <person name="Cui Y."/>
            <person name="Zhang H."/>
            <person name="O'Toole P.W."/>
        </authorList>
    </citation>
    <scope>NUCLEOTIDE SEQUENCE [LARGE SCALE GENOMIC DNA]</scope>
    <source>
        <strain evidence="5 6">DSM 17758</strain>
    </source>
</reference>
<dbReference type="OrthoDB" id="185320at2"/>
<dbReference type="Gene3D" id="2.60.120.280">
    <property type="entry name" value="Regulatory protein AraC"/>
    <property type="match status" value="1"/>
</dbReference>
<dbReference type="InterPro" id="IPR020449">
    <property type="entry name" value="Tscrpt_reg_AraC-type_HTH"/>
</dbReference>
<keyword evidence="6" id="KW-1185">Reference proteome</keyword>
<dbReference type="PROSITE" id="PS01124">
    <property type="entry name" value="HTH_ARAC_FAMILY_2"/>
    <property type="match status" value="1"/>
</dbReference>
<dbReference type="RefSeq" id="WP_057824336.1">
    <property type="nucleotide sequence ID" value="NZ_AZFX01000038.1"/>
</dbReference>
<dbReference type="PRINTS" id="PR00032">
    <property type="entry name" value="HTHARAC"/>
</dbReference>
<dbReference type="InterPro" id="IPR037923">
    <property type="entry name" value="HTH-like"/>
</dbReference>
<dbReference type="PROSITE" id="PS00041">
    <property type="entry name" value="HTH_ARAC_FAMILY_1"/>
    <property type="match status" value="1"/>
</dbReference>
<dbReference type="SMART" id="SM00342">
    <property type="entry name" value="HTH_ARAC"/>
    <property type="match status" value="1"/>
</dbReference>
<dbReference type="Pfam" id="PF12833">
    <property type="entry name" value="HTH_18"/>
    <property type="match status" value="1"/>
</dbReference>
<dbReference type="InterPro" id="IPR018062">
    <property type="entry name" value="HTH_AraC-typ_CS"/>
</dbReference>
<sequence>MRVVFTRMNKHLPLYLESLGDDWDQEAVQRPQGYPYYHWLQTTEGQGMISVAGQNLLLPTHTGILLSPHIAHQYHRLDTPTWKTQYLTFGGAAVLNILNNKPLNYQIFNQLPSDFILGQSRTITSVTEPIELSVLIYRFLLLLNDHSTTTVHLNNQNNATLVTVRQYLEAHYSQTITNEALASIAGFSVQHLIRQFKTIFQVTPMQYLNDLRLRNAQALLISQPQLNIDEIAERVGYNSSSYFIAQFKAAKKITPKQFRKLH</sequence>
<dbReference type="InterPro" id="IPR003313">
    <property type="entry name" value="AraC-bd"/>
</dbReference>
<keyword evidence="3" id="KW-0804">Transcription</keyword>
<protein>
    <submittedName>
        <fullName evidence="5">Two-component sensor response regulator</fullName>
    </submittedName>
</protein>
<evidence type="ECO:0000256" key="3">
    <source>
        <dbReference type="ARBA" id="ARBA00023163"/>
    </source>
</evidence>
<keyword evidence="1" id="KW-0805">Transcription regulation</keyword>
<dbReference type="AlphaFoldDB" id="A0A0R1VXS5"/>
<dbReference type="STRING" id="1423735.FC15_GL001458"/>
<evidence type="ECO:0000313" key="6">
    <source>
        <dbReference type="Proteomes" id="UP000051315"/>
    </source>
</evidence>
<dbReference type="InterPro" id="IPR018060">
    <property type="entry name" value="HTH_AraC"/>
</dbReference>
<proteinExistence type="predicted"/>
<dbReference type="GO" id="GO:0003700">
    <property type="term" value="F:DNA-binding transcription factor activity"/>
    <property type="evidence" value="ECO:0007669"/>
    <property type="project" value="InterPro"/>
</dbReference>
<dbReference type="PANTHER" id="PTHR43280:SF28">
    <property type="entry name" value="HTH-TYPE TRANSCRIPTIONAL ACTIVATOR RHAS"/>
    <property type="match status" value="1"/>
</dbReference>
<evidence type="ECO:0000256" key="2">
    <source>
        <dbReference type="ARBA" id="ARBA00023125"/>
    </source>
</evidence>
<dbReference type="PANTHER" id="PTHR43280">
    <property type="entry name" value="ARAC-FAMILY TRANSCRIPTIONAL REGULATOR"/>
    <property type="match status" value="1"/>
</dbReference>
<keyword evidence="2" id="KW-0238">DNA-binding</keyword>